<proteinExistence type="predicted"/>
<dbReference type="AlphaFoldDB" id="A0A4Y2MG40"/>
<organism evidence="2 3">
    <name type="scientific">Araneus ventricosus</name>
    <name type="common">Orbweaver spider</name>
    <name type="synonym">Epeira ventricosa</name>
    <dbReference type="NCBI Taxonomy" id="182803"/>
    <lineage>
        <taxon>Eukaryota</taxon>
        <taxon>Metazoa</taxon>
        <taxon>Ecdysozoa</taxon>
        <taxon>Arthropoda</taxon>
        <taxon>Chelicerata</taxon>
        <taxon>Arachnida</taxon>
        <taxon>Araneae</taxon>
        <taxon>Araneomorphae</taxon>
        <taxon>Entelegynae</taxon>
        <taxon>Araneoidea</taxon>
        <taxon>Araneidae</taxon>
        <taxon>Araneus</taxon>
    </lineage>
</organism>
<feature type="compositionally biased region" description="Basic and acidic residues" evidence="1">
    <location>
        <begin position="77"/>
        <end position="106"/>
    </location>
</feature>
<sequence length="898" mass="104200">MACVSSLKSIWEKTDSSYIQATKPGVRTPVSRRLFPQVSSERNQPGKELQRAEDECENASENSSNHEALGDFDAIPEEFRPSRQGKDLMKVKASPKKGDSKDKVGAEEPPENQRFPNKPNMPQTKRGTRNSNSSAIQNEARNYERELLKNEESELQRDIDKISDETEKQKKSSGMFFYTYSSQNESTSKASNGCQQNRSERENSRESSEKSRLKNAQDENHFRRFYDSESNQSKATDEFDMNFSFEKLKEETNFNKFNKNMPPKFQDRNATNQNRDKDETNFPKHNKNMPPKFQDRAGSNQNRASFADKGAQKITREVTVEKRIKWKNDLCELKKPENKPNYFYEYTKTTKESVSYVPSHSEDDNDDEGTKKPYQDFKKGRDFCNNFRRTDFGHYKQRPQNQKGKGFDSTCKAQRNEANHFSRDRPQKPANKFEEKHNFFQCGNGKDPIIIRHEIKVIHVNQQGKNNGMFHHSSQTFRPYRGRNGKMINNEPRERNGKIINNGPRARNGKMNDTDSRERNGKIINNGPRERNGEMNNTDSRERNGNIINTDTREYCGVKIEENTMIKTAEGFQKTRKNYVRIPLKLSGSSSKTENAHNNVSRTSNSENGAALLKYGRDISDMIAGSYVAISTFLDNYEQWKDFRRVTMLMFEEVEKNLSQSCHRNKRIIEVASLVGTGCKMVQYVPHVGVSVAAKVIAVLSDIVARIFSSSNSAKSIGMDDFQLKLSLQRDMEATSDIYMYGMQCDINFHETCQLIEEFHREIQDGRFKEFEETFETGFLKEISLLNPKLPAVFYKKLGRFYKLLNDRQQSEDGKAFCEVFEDWPDALTTISRLYRRFKTENWDSSSVMKAWEEVYNLLQNDQSVVEDVLKKIQNCIFVLMREQSVMERYVTDLQRQC</sequence>
<feature type="region of interest" description="Disordered" evidence="1">
    <location>
        <begin position="355"/>
        <end position="377"/>
    </location>
</feature>
<keyword evidence="3" id="KW-1185">Reference proteome</keyword>
<feature type="compositionally biased region" description="Polar residues" evidence="1">
    <location>
        <begin position="120"/>
        <end position="140"/>
    </location>
</feature>
<accession>A0A4Y2MG40</accession>
<evidence type="ECO:0000256" key="1">
    <source>
        <dbReference type="SAM" id="MobiDB-lite"/>
    </source>
</evidence>
<feature type="compositionally biased region" description="Polar residues" evidence="1">
    <location>
        <begin position="179"/>
        <end position="196"/>
    </location>
</feature>
<feature type="region of interest" description="Disordered" evidence="1">
    <location>
        <begin position="22"/>
        <end position="232"/>
    </location>
</feature>
<feature type="compositionally biased region" description="Basic and acidic residues" evidence="1">
    <location>
        <begin position="198"/>
        <end position="227"/>
    </location>
</feature>
<evidence type="ECO:0000313" key="3">
    <source>
        <dbReference type="Proteomes" id="UP000499080"/>
    </source>
</evidence>
<feature type="compositionally biased region" description="Basic and acidic residues" evidence="1">
    <location>
        <begin position="141"/>
        <end position="170"/>
    </location>
</feature>
<dbReference type="Proteomes" id="UP000499080">
    <property type="component" value="Unassembled WGS sequence"/>
</dbReference>
<dbReference type="OrthoDB" id="6428000at2759"/>
<comment type="caution">
    <text evidence="2">The sequence shown here is derived from an EMBL/GenBank/DDBJ whole genome shotgun (WGS) entry which is preliminary data.</text>
</comment>
<feature type="region of interest" description="Disordered" evidence="1">
    <location>
        <begin position="256"/>
        <end position="310"/>
    </location>
</feature>
<feature type="compositionally biased region" description="Basic and acidic residues" evidence="1">
    <location>
        <begin position="510"/>
        <end position="521"/>
    </location>
</feature>
<feature type="compositionally biased region" description="Polar residues" evidence="1">
    <location>
        <begin position="465"/>
        <end position="477"/>
    </location>
</feature>
<name>A0A4Y2MG40_ARAVE</name>
<dbReference type="EMBL" id="BGPR01007339">
    <property type="protein sequence ID" value="GBN26111.1"/>
    <property type="molecule type" value="Genomic_DNA"/>
</dbReference>
<gene>
    <name evidence="2" type="ORF">AVEN_149155_1</name>
</gene>
<reference evidence="2 3" key="1">
    <citation type="journal article" date="2019" name="Sci. Rep.">
        <title>Orb-weaving spider Araneus ventricosus genome elucidates the spidroin gene catalogue.</title>
        <authorList>
            <person name="Kono N."/>
            <person name="Nakamura H."/>
            <person name="Ohtoshi R."/>
            <person name="Moran D.A.P."/>
            <person name="Shinohara A."/>
            <person name="Yoshida Y."/>
            <person name="Fujiwara M."/>
            <person name="Mori M."/>
            <person name="Tomita M."/>
            <person name="Arakawa K."/>
        </authorList>
    </citation>
    <scope>NUCLEOTIDE SEQUENCE [LARGE SCALE GENOMIC DNA]</scope>
</reference>
<feature type="compositionally biased region" description="Basic and acidic residues" evidence="1">
    <location>
        <begin position="44"/>
        <end position="53"/>
    </location>
</feature>
<feature type="region of interest" description="Disordered" evidence="1">
    <location>
        <begin position="465"/>
        <end position="545"/>
    </location>
</feature>
<feature type="compositionally biased region" description="Basic and acidic residues" evidence="1">
    <location>
        <begin position="368"/>
        <end position="377"/>
    </location>
</feature>
<evidence type="ECO:0000313" key="2">
    <source>
        <dbReference type="EMBL" id="GBN26111.1"/>
    </source>
</evidence>
<feature type="compositionally biased region" description="Basic and acidic residues" evidence="1">
    <location>
        <begin position="528"/>
        <end position="544"/>
    </location>
</feature>
<protein>
    <submittedName>
        <fullName evidence="2">Uncharacterized protein</fullName>
    </submittedName>
</protein>